<dbReference type="EMBL" id="FO818640">
    <property type="protein sequence ID" value="CDM94162.1"/>
    <property type="molecule type" value="Genomic_DNA"/>
</dbReference>
<feature type="compositionally biased region" description="Basic and acidic residues" evidence="1">
    <location>
        <begin position="1"/>
        <end position="11"/>
    </location>
</feature>
<evidence type="ECO:0000259" key="2">
    <source>
        <dbReference type="Pfam" id="PF01710"/>
    </source>
</evidence>
<name>A0A9P1KDL2_9CYAN</name>
<dbReference type="Proteomes" id="UP000032946">
    <property type="component" value="Chromosome"/>
</dbReference>
<evidence type="ECO:0000313" key="5">
    <source>
        <dbReference type="Proteomes" id="UP000032946"/>
    </source>
</evidence>
<dbReference type="PANTHER" id="PTHR46564:SF1">
    <property type="entry name" value="TRANSPOSASE"/>
    <property type="match status" value="1"/>
</dbReference>
<proteinExistence type="predicted"/>
<feature type="region of interest" description="Disordered" evidence="1">
    <location>
        <begin position="1"/>
        <end position="24"/>
    </location>
</feature>
<accession>A0A9P1KDL2</accession>
<dbReference type="InterPro" id="IPR036397">
    <property type="entry name" value="RNaseH_sf"/>
</dbReference>
<keyword evidence="5" id="KW-1185">Reference proteome</keyword>
<dbReference type="Gene3D" id="3.30.420.10">
    <property type="entry name" value="Ribonuclease H-like superfamily/Ribonuclease H"/>
    <property type="match status" value="1"/>
</dbReference>
<evidence type="ECO:0000259" key="3">
    <source>
        <dbReference type="Pfam" id="PF13358"/>
    </source>
</evidence>
<dbReference type="InterPro" id="IPR047655">
    <property type="entry name" value="Transpos_IS630-like"/>
</dbReference>
<dbReference type="GO" id="GO:0003676">
    <property type="term" value="F:nucleic acid binding"/>
    <property type="evidence" value="ECO:0007669"/>
    <property type="project" value="InterPro"/>
</dbReference>
<evidence type="ECO:0000256" key="1">
    <source>
        <dbReference type="SAM" id="MobiDB-lite"/>
    </source>
</evidence>
<reference evidence="4 5" key="1">
    <citation type="submission" date="2014-02" db="EMBL/GenBank/DDBJ databases">
        <authorList>
            <person name="Genoscope - CEA"/>
        </authorList>
    </citation>
    <scope>NUCLEOTIDE SEQUENCE [LARGE SCALE GENOMIC DNA]</scope>
    <source>
        <strain evidence="4 5">PCC 8005</strain>
    </source>
</reference>
<sequence length="362" mass="41464">MGLEPKLKSEGVENGVAPIPSHSKPYLRLSPHTAPDVDAQLVSGTVLTSPLSPSSIAQNRTVRTYNGKDIYRRPKMPAPYSYDLRQKVINAIELDGIPKTEASQVFHASRNTINLWLQRKEHTGDFLPKPNRPPGNNHQITDWHKFKAFAQEHGDQTSAQMAQLWDDDISPRTISRALKKIGFTRKKTYGYQERDEQQREAFIAQIQHMEPEELVYLDEAGMNSQDSDYPYGYCEEGQRFHALKSGKRQGRVSMIVAWCHQQLLAPFTFEGCCNRTVFELWLEFILIPTLKPGQTLVLDNATFHKGGRIPELVEAAQCRLLYLPPYSPDLNKIEKCWSWLKARIRHCIEQFDSLHDAMDSFL</sequence>
<dbReference type="NCBIfam" id="NF033545">
    <property type="entry name" value="transpos_IS630"/>
    <property type="match status" value="1"/>
</dbReference>
<evidence type="ECO:0008006" key="6">
    <source>
        <dbReference type="Google" id="ProtNLM"/>
    </source>
</evidence>
<evidence type="ECO:0000313" key="4">
    <source>
        <dbReference type="EMBL" id="CDM94162.1"/>
    </source>
</evidence>
<protein>
    <recommendedName>
        <fullName evidence="6">Transposase</fullName>
    </recommendedName>
</protein>
<dbReference type="InterPro" id="IPR009057">
    <property type="entry name" value="Homeodomain-like_sf"/>
</dbReference>
<feature type="domain" description="Transposase Synechocystis PCC 6803" evidence="2">
    <location>
        <begin position="80"/>
        <end position="200"/>
    </location>
</feature>
<dbReference type="Pfam" id="PF13358">
    <property type="entry name" value="DDE_3"/>
    <property type="match status" value="1"/>
</dbReference>
<dbReference type="AlphaFoldDB" id="A0A9P1KDL2"/>
<gene>
    <name evidence="4" type="ORF">ARTHRO_11836</name>
</gene>
<dbReference type="SUPFAM" id="SSF46689">
    <property type="entry name" value="Homeodomain-like"/>
    <property type="match status" value="1"/>
</dbReference>
<dbReference type="InterPro" id="IPR038717">
    <property type="entry name" value="Tc1-like_DDE_dom"/>
</dbReference>
<organism evidence="4 5">
    <name type="scientific">Limnospira indica PCC 8005</name>
    <dbReference type="NCBI Taxonomy" id="376219"/>
    <lineage>
        <taxon>Bacteria</taxon>
        <taxon>Bacillati</taxon>
        <taxon>Cyanobacteriota</taxon>
        <taxon>Cyanophyceae</taxon>
        <taxon>Oscillatoriophycideae</taxon>
        <taxon>Oscillatoriales</taxon>
        <taxon>Sirenicapillariaceae</taxon>
        <taxon>Limnospira</taxon>
    </lineage>
</organism>
<dbReference type="Pfam" id="PF01710">
    <property type="entry name" value="HTH_Tnp_IS630"/>
    <property type="match status" value="1"/>
</dbReference>
<dbReference type="PANTHER" id="PTHR46564">
    <property type="entry name" value="TRANSPOSASE"/>
    <property type="match status" value="1"/>
</dbReference>
<feature type="domain" description="Tc1-like transposase DDE" evidence="3">
    <location>
        <begin position="214"/>
        <end position="350"/>
    </location>
</feature>
<dbReference type="InterPro" id="IPR002622">
    <property type="entry name" value="Transposase_14"/>
</dbReference>